<comment type="caution">
    <text evidence="1">The sequence shown here is derived from an EMBL/GenBank/DDBJ whole genome shotgun (WGS) entry which is preliminary data.</text>
</comment>
<accession>A0A2K1P5M4</accession>
<dbReference type="Proteomes" id="UP000236434">
    <property type="component" value="Unassembled WGS sequence"/>
</dbReference>
<organism evidence="1 2">
    <name type="scientific">Petrotoga olearia DSM 13574</name>
    <dbReference type="NCBI Taxonomy" id="1122955"/>
    <lineage>
        <taxon>Bacteria</taxon>
        <taxon>Thermotogati</taxon>
        <taxon>Thermotogota</taxon>
        <taxon>Thermotogae</taxon>
        <taxon>Petrotogales</taxon>
        <taxon>Petrotogaceae</taxon>
        <taxon>Petrotoga</taxon>
    </lineage>
</organism>
<proteinExistence type="predicted"/>
<protein>
    <submittedName>
        <fullName evidence="1">Uncharacterized protein</fullName>
    </submittedName>
</protein>
<evidence type="ECO:0000313" key="1">
    <source>
        <dbReference type="EMBL" id="PNR98094.1"/>
    </source>
</evidence>
<dbReference type="RefSeq" id="WP_103066125.1">
    <property type="nucleotide sequence ID" value="NZ_AZRL01000003.1"/>
</dbReference>
<dbReference type="OrthoDB" id="45699at2"/>
<dbReference type="EMBL" id="AZRL01000003">
    <property type="protein sequence ID" value="PNR98094.1"/>
    <property type="molecule type" value="Genomic_DNA"/>
</dbReference>
<sequence length="277" mass="32033">MLDKNPLMIDLDIDQWSKLHNEFLLGVREKKRITLIHEKGKVLNITHSHNESINRPISIVVDPQRDAKELFEANKESTELVIILDRGSVETYYDEVQSAWTAEEDLDHYMYRMYSKLDCYYPGIVTYPGPASKQLGLQWLLPGKPGFLEVESLINNFVEKSTVVTMAVFEDSTKLWTSLILGFNEKKKISLITSVKQGLIEKNWRNEYSKINSWVNDSYWKIGLAIYMSKETYQEISESKDCGYKFKQLCSDGTIIVDPSNNNLDTLIAKYELHELS</sequence>
<dbReference type="AlphaFoldDB" id="A0A2K1P5M4"/>
<reference evidence="1 2" key="1">
    <citation type="submission" date="2013-12" db="EMBL/GenBank/DDBJ databases">
        <title>Comparative genomics of Petrotoga isolates.</title>
        <authorList>
            <person name="Nesbo C.L."/>
            <person name="Charchuk R."/>
            <person name="Chow K."/>
        </authorList>
    </citation>
    <scope>NUCLEOTIDE SEQUENCE [LARGE SCALE GENOMIC DNA]</scope>
    <source>
        <strain evidence="1 2">DSM 13574</strain>
    </source>
</reference>
<evidence type="ECO:0000313" key="2">
    <source>
        <dbReference type="Proteomes" id="UP000236434"/>
    </source>
</evidence>
<name>A0A2K1P5M4_9BACT</name>
<gene>
    <name evidence="1" type="ORF">X929_00550</name>
</gene>